<dbReference type="Ensembl" id="ENSSVLT00005010163.1">
    <property type="protein sequence ID" value="ENSSVLP00005009173.1"/>
    <property type="gene ID" value="ENSSVLG00005007366.1"/>
</dbReference>
<protein>
    <submittedName>
        <fullName evidence="1">Uncharacterized protein</fullName>
    </submittedName>
</protein>
<evidence type="ECO:0000313" key="1">
    <source>
        <dbReference type="Ensembl" id="ENSSVLP00005009173.1"/>
    </source>
</evidence>
<evidence type="ECO:0000313" key="2">
    <source>
        <dbReference type="Proteomes" id="UP000694564"/>
    </source>
</evidence>
<dbReference type="AlphaFoldDB" id="A0A8D2B606"/>
<dbReference type="PANTHER" id="PTHR14347">
    <property type="entry name" value="CLAUDIN DOMAIN-CONTAINING PROTEIN 1"/>
    <property type="match status" value="1"/>
</dbReference>
<name>A0A8D2B606_SCIVU</name>
<dbReference type="GeneTree" id="ENSGT00390000002596"/>
<dbReference type="PANTHER" id="PTHR14347:SF3">
    <property type="entry name" value="CLAUDIN DOMAIN-CONTAINING PROTEIN 1"/>
    <property type="match status" value="1"/>
</dbReference>
<sequence length="102" mass="11860">MVDHHTQNHTWYAPPELTESFDMVTQCMSFTLSGQCMEKFVDRRNHNSGIELLGTSLWRCQFLCPFVSIPPLPWVFSVPLQVCVYCTQEVVSLLELNYSMRI</sequence>
<dbReference type="Proteomes" id="UP000694564">
    <property type="component" value="Chromosome 7"/>
</dbReference>
<organism evidence="1 2">
    <name type="scientific">Sciurus vulgaris</name>
    <name type="common">Eurasian red squirrel</name>
    <dbReference type="NCBI Taxonomy" id="55149"/>
    <lineage>
        <taxon>Eukaryota</taxon>
        <taxon>Metazoa</taxon>
        <taxon>Chordata</taxon>
        <taxon>Craniata</taxon>
        <taxon>Vertebrata</taxon>
        <taxon>Euteleostomi</taxon>
        <taxon>Mammalia</taxon>
        <taxon>Eutheria</taxon>
        <taxon>Euarchontoglires</taxon>
        <taxon>Glires</taxon>
        <taxon>Rodentia</taxon>
        <taxon>Sciuromorpha</taxon>
        <taxon>Sciuridae</taxon>
        <taxon>Sciurinae</taxon>
        <taxon>Sciurini</taxon>
        <taxon>Sciurus</taxon>
    </lineage>
</organism>
<accession>A0A8D2B606</accession>
<keyword evidence="2" id="KW-1185">Reference proteome</keyword>
<reference evidence="1" key="2">
    <citation type="submission" date="2025-09" db="UniProtKB">
        <authorList>
            <consortium name="Ensembl"/>
        </authorList>
    </citation>
    <scope>IDENTIFICATION</scope>
</reference>
<dbReference type="OrthoDB" id="9885915at2759"/>
<dbReference type="InterPro" id="IPR042356">
    <property type="entry name" value="CLDN1"/>
</dbReference>
<proteinExistence type="predicted"/>
<reference evidence="1" key="1">
    <citation type="submission" date="2025-08" db="UniProtKB">
        <authorList>
            <consortium name="Ensembl"/>
        </authorList>
    </citation>
    <scope>IDENTIFICATION</scope>
</reference>